<proteinExistence type="predicted"/>
<feature type="domain" description="AB hydrolase-1" evidence="1">
    <location>
        <begin position="22"/>
        <end position="258"/>
    </location>
</feature>
<evidence type="ECO:0000313" key="2">
    <source>
        <dbReference type="EMBL" id="GID09901.1"/>
    </source>
</evidence>
<organism evidence="2 3">
    <name type="scientific">Actinocatenispora rupis</name>
    <dbReference type="NCBI Taxonomy" id="519421"/>
    <lineage>
        <taxon>Bacteria</taxon>
        <taxon>Bacillati</taxon>
        <taxon>Actinomycetota</taxon>
        <taxon>Actinomycetes</taxon>
        <taxon>Micromonosporales</taxon>
        <taxon>Micromonosporaceae</taxon>
        <taxon>Actinocatenispora</taxon>
    </lineage>
</organism>
<accession>A0A8J3J1R1</accession>
<reference evidence="2" key="1">
    <citation type="submission" date="2021-01" db="EMBL/GenBank/DDBJ databases">
        <title>Whole genome shotgun sequence of Actinocatenispora rupis NBRC 107355.</title>
        <authorList>
            <person name="Komaki H."/>
            <person name="Tamura T."/>
        </authorList>
    </citation>
    <scope>NUCLEOTIDE SEQUENCE</scope>
    <source>
        <strain evidence="2">NBRC 107355</strain>
    </source>
</reference>
<dbReference type="Pfam" id="PF00561">
    <property type="entry name" value="Abhydrolase_1"/>
    <property type="match status" value="1"/>
</dbReference>
<keyword evidence="3" id="KW-1185">Reference proteome</keyword>
<dbReference type="Gene3D" id="3.40.50.1820">
    <property type="entry name" value="alpha/beta hydrolase"/>
    <property type="match status" value="1"/>
</dbReference>
<dbReference type="PRINTS" id="PR00111">
    <property type="entry name" value="ABHYDROLASE"/>
</dbReference>
<dbReference type="EMBL" id="BOMB01000004">
    <property type="protein sequence ID" value="GID09901.1"/>
    <property type="molecule type" value="Genomic_DNA"/>
</dbReference>
<dbReference type="SUPFAM" id="SSF53474">
    <property type="entry name" value="alpha/beta-Hydrolases"/>
    <property type="match status" value="1"/>
</dbReference>
<protein>
    <submittedName>
        <fullName evidence="2">Non-heme chloroperoxidase</fullName>
    </submittedName>
</protein>
<dbReference type="Proteomes" id="UP000612808">
    <property type="component" value="Unassembled WGS sequence"/>
</dbReference>
<dbReference type="InterPro" id="IPR029058">
    <property type="entry name" value="AB_hydrolase_fold"/>
</dbReference>
<dbReference type="RefSeq" id="WP_203654941.1">
    <property type="nucleotide sequence ID" value="NZ_BAAAZM010000002.1"/>
</dbReference>
<dbReference type="InterPro" id="IPR050471">
    <property type="entry name" value="AB_hydrolase"/>
</dbReference>
<evidence type="ECO:0000313" key="3">
    <source>
        <dbReference type="Proteomes" id="UP000612808"/>
    </source>
</evidence>
<dbReference type="GO" id="GO:0003824">
    <property type="term" value="F:catalytic activity"/>
    <property type="evidence" value="ECO:0007669"/>
    <property type="project" value="UniProtKB-ARBA"/>
</dbReference>
<gene>
    <name evidence="2" type="primary">cpo</name>
    <name evidence="2" type="ORF">Aru02nite_07900</name>
</gene>
<dbReference type="InterPro" id="IPR000073">
    <property type="entry name" value="AB_hydrolase_1"/>
</dbReference>
<name>A0A8J3J1R1_9ACTN</name>
<comment type="caution">
    <text evidence="2">The sequence shown here is derived from an EMBL/GenBank/DDBJ whole genome shotgun (WGS) entry which is preliminary data.</text>
</comment>
<evidence type="ECO:0000259" key="1">
    <source>
        <dbReference type="Pfam" id="PF00561"/>
    </source>
</evidence>
<sequence>MPYVTASDGTRLAYEDYGTGAPVVFVAGWALGADMWEFQVPRFLEEGYRCVLRDRRGHARSDRPSTGYDMDTLADDLAVLLDALDLRDVTLVAHSFGGVEVAHYLGRHGSARIARVVLVAACLPSMRRSAANPEGVPAELCAASIASLRADRYRWLADRSQAYFATHLGNDVSPALVDATVRQCLDVAPYAALRVQEVNLTTAHEDVLPTIDVPVLVVHGDADASAPVHITGRRTAKAIPGAVYHEYAAAGHGLYVTHAERLNGDILDFMS</sequence>
<dbReference type="AlphaFoldDB" id="A0A8J3J1R1"/>
<dbReference type="PANTHER" id="PTHR43433">
    <property type="entry name" value="HYDROLASE, ALPHA/BETA FOLD FAMILY PROTEIN"/>
    <property type="match status" value="1"/>
</dbReference>
<dbReference type="PANTHER" id="PTHR43433:SF3">
    <property type="entry name" value="NON-HEME CHLOROPEROXIDASE"/>
    <property type="match status" value="1"/>
</dbReference>